<gene>
    <name evidence="4" type="ORF">PZ740_06105</name>
</gene>
<dbReference type="InterPro" id="IPR000182">
    <property type="entry name" value="GNAT_dom"/>
</dbReference>
<dbReference type="GO" id="GO:0016747">
    <property type="term" value="F:acyltransferase activity, transferring groups other than amino-acyl groups"/>
    <property type="evidence" value="ECO:0007669"/>
    <property type="project" value="InterPro"/>
</dbReference>
<evidence type="ECO:0000313" key="5">
    <source>
        <dbReference type="Proteomes" id="UP001301140"/>
    </source>
</evidence>
<dbReference type="CDD" id="cd04301">
    <property type="entry name" value="NAT_SF"/>
    <property type="match status" value="1"/>
</dbReference>
<dbReference type="PROSITE" id="PS51186">
    <property type="entry name" value="GNAT"/>
    <property type="match status" value="1"/>
</dbReference>
<dbReference type="PANTHER" id="PTHR43800:SF1">
    <property type="entry name" value="PEPTIDYL-LYSINE N-ACETYLTRANSFERASE YJAB"/>
    <property type="match status" value="1"/>
</dbReference>
<keyword evidence="2" id="KW-0012">Acyltransferase</keyword>
<evidence type="ECO:0000256" key="1">
    <source>
        <dbReference type="ARBA" id="ARBA00022679"/>
    </source>
</evidence>
<feature type="domain" description="N-acetyltransferase" evidence="3">
    <location>
        <begin position="40"/>
        <end position="186"/>
    </location>
</feature>
<evidence type="ECO:0000259" key="3">
    <source>
        <dbReference type="PROSITE" id="PS51186"/>
    </source>
</evidence>
<protein>
    <submittedName>
        <fullName evidence="4">GNAT family N-acetyltransferase</fullName>
    </submittedName>
</protein>
<evidence type="ECO:0000256" key="2">
    <source>
        <dbReference type="ARBA" id="ARBA00023315"/>
    </source>
</evidence>
<proteinExistence type="predicted"/>
<dbReference type="Pfam" id="PF00583">
    <property type="entry name" value="Acetyltransf_1"/>
    <property type="match status" value="1"/>
</dbReference>
<organism evidence="4 5">
    <name type="scientific">Marinimicrococcus flavescens</name>
    <dbReference type="NCBI Taxonomy" id="3031815"/>
    <lineage>
        <taxon>Bacteria</taxon>
        <taxon>Pseudomonadati</taxon>
        <taxon>Pseudomonadota</taxon>
        <taxon>Alphaproteobacteria</taxon>
        <taxon>Geminicoccales</taxon>
        <taxon>Geminicoccaceae</taxon>
        <taxon>Marinimicrococcus</taxon>
    </lineage>
</organism>
<reference evidence="4 5" key="1">
    <citation type="submission" date="2023-03" db="EMBL/GenBank/DDBJ databases">
        <title>YIM 152171 draft genome.</title>
        <authorList>
            <person name="Yang Z."/>
        </authorList>
    </citation>
    <scope>NUCLEOTIDE SEQUENCE [LARGE SCALE GENOMIC DNA]</scope>
    <source>
        <strain evidence="4 5">YIM 152171</strain>
    </source>
</reference>
<dbReference type="RefSeq" id="WP_327788372.1">
    <property type="nucleotide sequence ID" value="NZ_JARGEQ010000051.1"/>
</dbReference>
<accession>A0AAP3UZW1</accession>
<dbReference type="Proteomes" id="UP001301140">
    <property type="component" value="Unassembled WGS sequence"/>
</dbReference>
<dbReference type="Gene3D" id="3.40.630.30">
    <property type="match status" value="1"/>
</dbReference>
<dbReference type="PANTHER" id="PTHR43800">
    <property type="entry name" value="PEPTIDYL-LYSINE N-ACETYLTRANSFERASE YJAB"/>
    <property type="match status" value="1"/>
</dbReference>
<dbReference type="AlphaFoldDB" id="A0AAP3UZW1"/>
<sequence length="199" mass="22411">MRLDQNGHYDIPPGKLVEVVTYLEMTARPAPRPVPARADLALRRVASADLDWYRGLFRQVGEPWLWASRLVLSDQELAAILHDPLVDLYAVEKDGRAEGILELDRRFPPDIELAFFGVAPSLVGTGAGRWLMEQALDLAWRHEPRRFWVHTCSLDHPAALAFYQRSGFVPYRRAIEIGDDPRLTGHYPATAGAHIPLIG</sequence>
<evidence type="ECO:0000313" key="4">
    <source>
        <dbReference type="EMBL" id="MDF1585956.1"/>
    </source>
</evidence>
<dbReference type="InterPro" id="IPR016181">
    <property type="entry name" value="Acyl_CoA_acyltransferase"/>
</dbReference>
<comment type="caution">
    <text evidence="4">The sequence shown here is derived from an EMBL/GenBank/DDBJ whole genome shotgun (WGS) entry which is preliminary data.</text>
</comment>
<name>A0AAP3UZW1_9PROT</name>
<dbReference type="SUPFAM" id="SSF55729">
    <property type="entry name" value="Acyl-CoA N-acyltransferases (Nat)"/>
    <property type="match status" value="1"/>
</dbReference>
<keyword evidence="1" id="KW-0808">Transferase</keyword>
<dbReference type="EMBL" id="JARGEQ010000051">
    <property type="protein sequence ID" value="MDF1585956.1"/>
    <property type="molecule type" value="Genomic_DNA"/>
</dbReference>
<keyword evidence="5" id="KW-1185">Reference proteome</keyword>